<dbReference type="AlphaFoldDB" id="A0A4C1WZR1"/>
<comment type="caution">
    <text evidence="3">The sequence shown here is derived from an EMBL/GenBank/DDBJ whole genome shotgun (WGS) entry which is preliminary data.</text>
</comment>
<dbReference type="OrthoDB" id="118105at2759"/>
<evidence type="ECO:0000313" key="3">
    <source>
        <dbReference type="EMBL" id="GBP56340.1"/>
    </source>
</evidence>
<feature type="compositionally biased region" description="Low complexity" evidence="1">
    <location>
        <begin position="444"/>
        <end position="453"/>
    </location>
</feature>
<protein>
    <submittedName>
        <fullName evidence="3">PiggyBac transposable element-derived protein 4</fullName>
    </submittedName>
</protein>
<evidence type="ECO:0000313" key="4">
    <source>
        <dbReference type="Proteomes" id="UP000299102"/>
    </source>
</evidence>
<dbReference type="EMBL" id="BGZK01000690">
    <property type="protein sequence ID" value="GBP56340.1"/>
    <property type="molecule type" value="Genomic_DNA"/>
</dbReference>
<dbReference type="STRING" id="151549.A0A4C1WZR1"/>
<sequence>MGYNILPSMELYWSSDPAFRVDEIASTMPYRRFKLILRCLHLNDNSKQPLRSSPDYDKLFKIRPLVTLLNSTFQNNANNSSSQSIDESMIVFKGRSSLKQYMPLKPIKRGFKVWCRCDSSTGYLYEFDIYTGKDGDRVEDNLGAKVVTKLTEKLTGMGAVHVTFDNFCGYEIMKSLFDNCIYASGTVRRQRADLPKIVKSKKKLKLKRVSINGESKDSKDGTKTDVGCPAVVKQYTKRMGGVDHFDHIKDNWTEKKLASKDWKRGFFKRQPKPSIRTPEATNLSRATSFNKKNVGDYFEDLKTVYEQHRFGSEAIYNIDETELSTVQRTQKVIALRGQKTFPKLADEFTSKPEKNRKISRDYEIKNVSVSDKALVESEDFDEDNRKGYANILAVYEKLKIQYNRKRKDVGDGCSSSKILKQSTLPAILPKRKHPSTYLSVFGADDQSSSIQKQSDQDEDRSMQQVEPIPGTSGSSVVSQSSPAPTAPPPTKRQKLGLEERFQRVEQSGTLALNTFLDPRFKTQAFSDTNEAPKPKERIRKLVAAQIAKHQTNPTPSKSSTEKKTDDYSPWDIFDGLINQNESSGTPLSKAIKEVDMYLADDILLRRNASGEWNSPFVWWKNHCHKSVTLAFRRFKETHSYDKVAELFAEIHSEFDLKLSKIIKTIMDNGSNMVKAFRIYGQDSDTGISEGTLIQNIDVMHDNIDDGDDDNVLTLRQFPESFEEFEELKLPNHERCATHTLYIIASQDMVKKSQSKDDIIASVSYPFFKMKWVPKANREYIKEVFVSGVRKIKQEDEKSSQVQHIDSDKKKEKTESYYMFVED</sequence>
<feature type="region of interest" description="Disordered" evidence="1">
    <location>
        <begin position="441"/>
        <end position="493"/>
    </location>
</feature>
<dbReference type="Proteomes" id="UP000299102">
    <property type="component" value="Unassembled WGS sequence"/>
</dbReference>
<reference evidence="3 4" key="1">
    <citation type="journal article" date="2019" name="Commun. Biol.">
        <title>The bagworm genome reveals a unique fibroin gene that provides high tensile strength.</title>
        <authorList>
            <person name="Kono N."/>
            <person name="Nakamura H."/>
            <person name="Ohtoshi R."/>
            <person name="Tomita M."/>
            <person name="Numata K."/>
            <person name="Arakawa K."/>
        </authorList>
    </citation>
    <scope>NUCLEOTIDE SEQUENCE [LARGE SCALE GENOMIC DNA]</scope>
</reference>
<accession>A0A4C1WZR1</accession>
<feature type="domain" description="PiggyBac transposable element-derived protein" evidence="2">
    <location>
        <begin position="1"/>
        <end position="207"/>
    </location>
</feature>
<dbReference type="Pfam" id="PF13843">
    <property type="entry name" value="DDE_Tnp_1_7"/>
    <property type="match status" value="1"/>
</dbReference>
<keyword evidence="4" id="KW-1185">Reference proteome</keyword>
<evidence type="ECO:0000259" key="2">
    <source>
        <dbReference type="Pfam" id="PF13843"/>
    </source>
</evidence>
<feature type="compositionally biased region" description="Low complexity" evidence="1">
    <location>
        <begin position="469"/>
        <end position="483"/>
    </location>
</feature>
<feature type="region of interest" description="Disordered" evidence="1">
    <location>
        <begin position="546"/>
        <end position="566"/>
    </location>
</feature>
<proteinExistence type="predicted"/>
<name>A0A4C1WZR1_EUMVA</name>
<dbReference type="PANTHER" id="PTHR46599:SF3">
    <property type="entry name" value="PIGGYBAC TRANSPOSABLE ELEMENT-DERIVED PROTEIN 4"/>
    <property type="match status" value="1"/>
</dbReference>
<gene>
    <name evidence="3" type="primary">PGBD4</name>
    <name evidence="3" type="ORF">EVAR_43279_1</name>
</gene>
<organism evidence="3 4">
    <name type="scientific">Eumeta variegata</name>
    <name type="common">Bagworm moth</name>
    <name type="synonym">Eumeta japonica</name>
    <dbReference type="NCBI Taxonomy" id="151549"/>
    <lineage>
        <taxon>Eukaryota</taxon>
        <taxon>Metazoa</taxon>
        <taxon>Ecdysozoa</taxon>
        <taxon>Arthropoda</taxon>
        <taxon>Hexapoda</taxon>
        <taxon>Insecta</taxon>
        <taxon>Pterygota</taxon>
        <taxon>Neoptera</taxon>
        <taxon>Endopterygota</taxon>
        <taxon>Lepidoptera</taxon>
        <taxon>Glossata</taxon>
        <taxon>Ditrysia</taxon>
        <taxon>Tineoidea</taxon>
        <taxon>Psychidae</taxon>
        <taxon>Oiketicinae</taxon>
        <taxon>Eumeta</taxon>
    </lineage>
</organism>
<dbReference type="InterPro" id="IPR029526">
    <property type="entry name" value="PGBD"/>
</dbReference>
<feature type="compositionally biased region" description="Polar residues" evidence="1">
    <location>
        <begin position="548"/>
        <end position="558"/>
    </location>
</feature>
<evidence type="ECO:0000256" key="1">
    <source>
        <dbReference type="SAM" id="MobiDB-lite"/>
    </source>
</evidence>
<dbReference type="PANTHER" id="PTHR46599">
    <property type="entry name" value="PIGGYBAC TRANSPOSABLE ELEMENT-DERIVED PROTEIN 4"/>
    <property type="match status" value="1"/>
</dbReference>